<evidence type="ECO:0000313" key="6">
    <source>
        <dbReference type="Proteomes" id="UP000772181"/>
    </source>
</evidence>
<dbReference type="Proteomes" id="UP000772181">
    <property type="component" value="Unassembled WGS sequence"/>
</dbReference>
<proteinExistence type="inferred from homology"/>
<dbReference type="EMBL" id="JACQWF010000176">
    <property type="protein sequence ID" value="MBI4595511.1"/>
    <property type="molecule type" value="Genomic_DNA"/>
</dbReference>
<dbReference type="EC" id="7.3.2.7" evidence="3"/>
<accession>A0A933GLA0</accession>
<reference evidence="5" key="1">
    <citation type="submission" date="2020-07" db="EMBL/GenBank/DDBJ databases">
        <title>Huge and variable diversity of episymbiotic CPR bacteria and DPANN archaea in groundwater ecosystems.</title>
        <authorList>
            <person name="He C.Y."/>
            <person name="Keren R."/>
            <person name="Whittaker M."/>
            <person name="Farag I.F."/>
            <person name="Doudna J."/>
            <person name="Cate J.H.D."/>
            <person name="Banfield J.F."/>
        </authorList>
    </citation>
    <scope>NUCLEOTIDE SEQUENCE</scope>
    <source>
        <strain evidence="5">NC_groundwater_1482_Ag_S-0.65um_47_24</strain>
    </source>
</reference>
<dbReference type="InterPro" id="IPR027417">
    <property type="entry name" value="P-loop_NTPase"/>
</dbReference>
<feature type="domain" description="ArsA/GET3 Anion-transporting ATPase-like" evidence="4">
    <location>
        <begin position="19"/>
        <end position="324"/>
    </location>
</feature>
<comment type="similarity">
    <text evidence="1">Belongs to the arsA ATPase family.</text>
</comment>
<dbReference type="NCBIfam" id="TIGR00345">
    <property type="entry name" value="GET3_arsA_TRC40"/>
    <property type="match status" value="1"/>
</dbReference>
<evidence type="ECO:0000313" key="5">
    <source>
        <dbReference type="EMBL" id="MBI4595511.1"/>
    </source>
</evidence>
<dbReference type="InterPro" id="IPR016300">
    <property type="entry name" value="ATPase_ArsA/GET3"/>
</dbReference>
<dbReference type="Pfam" id="PF02374">
    <property type="entry name" value="ArsA_ATPase"/>
    <property type="match status" value="1"/>
</dbReference>
<gene>
    <name evidence="5" type="ORF">HY730_03930</name>
</gene>
<dbReference type="SUPFAM" id="SSF52540">
    <property type="entry name" value="P-loop containing nucleoside triphosphate hydrolases"/>
    <property type="match status" value="1"/>
</dbReference>
<dbReference type="InterPro" id="IPR025723">
    <property type="entry name" value="ArsA/GET3_ATPase-like"/>
</dbReference>
<dbReference type="AlphaFoldDB" id="A0A933GLA0"/>
<dbReference type="PANTHER" id="PTHR10803">
    <property type="entry name" value="ARSENICAL PUMP-DRIVING ATPASE ARSENITE-TRANSLOCATING ATPASE"/>
    <property type="match status" value="1"/>
</dbReference>
<dbReference type="CDD" id="cd02035">
    <property type="entry name" value="ArsA"/>
    <property type="match status" value="1"/>
</dbReference>
<evidence type="ECO:0000256" key="3">
    <source>
        <dbReference type="ARBA" id="ARBA00066752"/>
    </source>
</evidence>
<dbReference type="GO" id="GO:0005524">
    <property type="term" value="F:ATP binding"/>
    <property type="evidence" value="ECO:0007669"/>
    <property type="project" value="InterPro"/>
</dbReference>
<evidence type="ECO:0000256" key="1">
    <source>
        <dbReference type="ARBA" id="ARBA00011040"/>
    </source>
</evidence>
<protein>
    <recommendedName>
        <fullName evidence="3">arsenite-transporting ATPase</fullName>
        <ecNumber evidence="3">7.3.2.7</ecNumber>
    </recommendedName>
</protein>
<evidence type="ECO:0000256" key="2">
    <source>
        <dbReference type="ARBA" id="ARBA00052296"/>
    </source>
</evidence>
<comment type="catalytic activity">
    <reaction evidence="2">
        <text>arsenite(in) + ATP + H2O = arsenite(out) + ADP + phosphate + H(+)</text>
        <dbReference type="Rhea" id="RHEA:11348"/>
        <dbReference type="ChEBI" id="CHEBI:15377"/>
        <dbReference type="ChEBI" id="CHEBI:15378"/>
        <dbReference type="ChEBI" id="CHEBI:29242"/>
        <dbReference type="ChEBI" id="CHEBI:30616"/>
        <dbReference type="ChEBI" id="CHEBI:43474"/>
        <dbReference type="ChEBI" id="CHEBI:456216"/>
        <dbReference type="EC" id="7.3.2.7"/>
    </reaction>
</comment>
<dbReference type="GO" id="GO:0016887">
    <property type="term" value="F:ATP hydrolysis activity"/>
    <property type="evidence" value="ECO:0007669"/>
    <property type="project" value="InterPro"/>
</dbReference>
<name>A0A933GLA0_UNCTE</name>
<dbReference type="Gene3D" id="3.40.50.300">
    <property type="entry name" value="P-loop containing nucleotide triphosphate hydrolases"/>
    <property type="match status" value="1"/>
</dbReference>
<evidence type="ECO:0000259" key="4">
    <source>
        <dbReference type="Pfam" id="PF02374"/>
    </source>
</evidence>
<dbReference type="GO" id="GO:0015446">
    <property type="term" value="F:ATPase-coupled arsenite transmembrane transporter activity"/>
    <property type="evidence" value="ECO:0007669"/>
    <property type="project" value="UniProtKB-EC"/>
</dbReference>
<sequence>MNAITQSMTQYMQSHSKIKYLFLGGKGGVGKTSMAGAAALWFARQGKKTLLASTNPVHSLSNLLGQDVFGKAVLISGAARCYAFEIDTKDSIERSKKEIREKISWFLKFADITIKAEDFVESATMNPAFEESAMFENMLDLIFKDEYEIYVFDTAPTANARRLLGMSKVYSLWVDKMLKSREEATVLRRALSYSKKKVEKDPLMEYLLQFKDRMAQAKVLLTNPDLTAFFFVTLPESLPIAVITRFINWFHEFGIPIGGVVVNGVIQKDQAGKDAVEFVLNRIKMQDEHMVEIWKIFEDRVRAIVPLFETEVKGVKMLDRTIEHLFTP</sequence>
<organism evidence="5 6">
    <name type="scientific">Tectimicrobiota bacterium</name>
    <dbReference type="NCBI Taxonomy" id="2528274"/>
    <lineage>
        <taxon>Bacteria</taxon>
        <taxon>Pseudomonadati</taxon>
        <taxon>Nitrospinota/Tectimicrobiota group</taxon>
        <taxon>Candidatus Tectimicrobiota</taxon>
    </lineage>
</organism>
<dbReference type="PANTHER" id="PTHR10803:SF3">
    <property type="entry name" value="ATPASE GET3"/>
    <property type="match status" value="1"/>
</dbReference>
<comment type="caution">
    <text evidence="5">The sequence shown here is derived from an EMBL/GenBank/DDBJ whole genome shotgun (WGS) entry which is preliminary data.</text>
</comment>